<organism evidence="3 4">
    <name type="scientific">Eschrichtius robustus</name>
    <name type="common">California gray whale</name>
    <name type="synonym">Eschrichtius gibbosus</name>
    <dbReference type="NCBI Taxonomy" id="9764"/>
    <lineage>
        <taxon>Eukaryota</taxon>
        <taxon>Metazoa</taxon>
        <taxon>Chordata</taxon>
        <taxon>Craniata</taxon>
        <taxon>Vertebrata</taxon>
        <taxon>Euteleostomi</taxon>
        <taxon>Mammalia</taxon>
        <taxon>Eutheria</taxon>
        <taxon>Laurasiatheria</taxon>
        <taxon>Artiodactyla</taxon>
        <taxon>Whippomorpha</taxon>
        <taxon>Cetacea</taxon>
        <taxon>Mysticeti</taxon>
        <taxon>Eschrichtiidae</taxon>
        <taxon>Eschrichtius</taxon>
    </lineage>
</organism>
<accession>A0AB34GFH3</accession>
<evidence type="ECO:0000313" key="3">
    <source>
        <dbReference type="EMBL" id="KAJ8777520.1"/>
    </source>
</evidence>
<feature type="compositionally biased region" description="Basic and acidic residues" evidence="1">
    <location>
        <begin position="125"/>
        <end position="136"/>
    </location>
</feature>
<dbReference type="AlphaFoldDB" id="A0AB34GFH3"/>
<evidence type="ECO:0000313" key="4">
    <source>
        <dbReference type="Proteomes" id="UP001159641"/>
    </source>
</evidence>
<keyword evidence="4" id="KW-1185">Reference proteome</keyword>
<sequence length="181" mass="18147">MRLPGPSGRRPLLLVLLLALLAAAAAAASAAGPSPIQAVEVAVIPGRPAGPIAQEEPLLQRWVLVGEAAGSPSSAEATAAPRAGGPGIAEKEAPTARPCRPVPGDPGVRQREVSPGQDQTLARGADPRGWGREAKRPGSPLPAEEGGAVPAEKAAELAQTTKAIVPVGACLVTECPKLRSG</sequence>
<gene>
    <name evidence="3" type="ORF">J1605_014410</name>
</gene>
<evidence type="ECO:0000256" key="2">
    <source>
        <dbReference type="SAM" id="SignalP"/>
    </source>
</evidence>
<feature type="signal peptide" evidence="2">
    <location>
        <begin position="1"/>
        <end position="27"/>
    </location>
</feature>
<protein>
    <submittedName>
        <fullName evidence="3">Uncharacterized protein</fullName>
    </submittedName>
</protein>
<reference evidence="3 4" key="1">
    <citation type="submission" date="2022-11" db="EMBL/GenBank/DDBJ databases">
        <title>Whole genome sequence of Eschrichtius robustus ER-17-0199.</title>
        <authorList>
            <person name="Bruniche-Olsen A."/>
            <person name="Black A.N."/>
            <person name="Fields C.J."/>
            <person name="Walden K."/>
            <person name="Dewoody J.A."/>
        </authorList>
    </citation>
    <scope>NUCLEOTIDE SEQUENCE [LARGE SCALE GENOMIC DNA]</scope>
    <source>
        <strain evidence="3">ER-17-0199</strain>
        <tissue evidence="3">Blubber</tissue>
    </source>
</reference>
<feature type="chain" id="PRO_5044268802" evidence="2">
    <location>
        <begin position="28"/>
        <end position="181"/>
    </location>
</feature>
<proteinExistence type="predicted"/>
<feature type="region of interest" description="Disordered" evidence="1">
    <location>
        <begin position="71"/>
        <end position="149"/>
    </location>
</feature>
<comment type="caution">
    <text evidence="3">The sequence shown here is derived from an EMBL/GenBank/DDBJ whole genome shotgun (WGS) entry which is preliminary data.</text>
</comment>
<dbReference type="EMBL" id="JAIQCJ010002304">
    <property type="protein sequence ID" value="KAJ8777520.1"/>
    <property type="molecule type" value="Genomic_DNA"/>
</dbReference>
<name>A0AB34GFH3_ESCRO</name>
<keyword evidence="2" id="KW-0732">Signal</keyword>
<evidence type="ECO:0000256" key="1">
    <source>
        <dbReference type="SAM" id="MobiDB-lite"/>
    </source>
</evidence>
<feature type="compositionally biased region" description="Low complexity" evidence="1">
    <location>
        <begin position="71"/>
        <end position="83"/>
    </location>
</feature>
<dbReference type="Proteomes" id="UP001159641">
    <property type="component" value="Unassembled WGS sequence"/>
</dbReference>